<name>A0A511HJE4_9BACT</name>
<feature type="region of interest" description="Disordered" evidence="1">
    <location>
        <begin position="72"/>
        <end position="276"/>
    </location>
</feature>
<evidence type="ECO:0000313" key="5">
    <source>
        <dbReference type="Proteomes" id="UP000198717"/>
    </source>
</evidence>
<organism evidence="3 6">
    <name type="scientific">Myxococcus virescens</name>
    <dbReference type="NCBI Taxonomy" id="83456"/>
    <lineage>
        <taxon>Bacteria</taxon>
        <taxon>Pseudomonadati</taxon>
        <taxon>Myxococcota</taxon>
        <taxon>Myxococcia</taxon>
        <taxon>Myxococcales</taxon>
        <taxon>Cystobacterineae</taxon>
        <taxon>Myxococcaceae</taxon>
        <taxon>Myxococcus</taxon>
    </lineage>
</organism>
<dbReference type="AlphaFoldDB" id="A0A511HJE4"/>
<keyword evidence="2" id="KW-0732">Signal</keyword>
<feature type="compositionally biased region" description="Basic and acidic residues" evidence="1">
    <location>
        <begin position="110"/>
        <end position="129"/>
    </location>
</feature>
<feature type="signal peptide" evidence="2">
    <location>
        <begin position="1"/>
        <end position="18"/>
    </location>
</feature>
<comment type="caution">
    <text evidence="3">The sequence shown here is derived from an EMBL/GenBank/DDBJ whole genome shotgun (WGS) entry which is preliminary data.</text>
</comment>
<evidence type="ECO:0000256" key="1">
    <source>
        <dbReference type="SAM" id="MobiDB-lite"/>
    </source>
</evidence>
<evidence type="ECO:0000313" key="3">
    <source>
        <dbReference type="EMBL" id="GEL73693.1"/>
    </source>
</evidence>
<feature type="chain" id="PRO_5022882413" evidence="2">
    <location>
        <begin position="19"/>
        <end position="276"/>
    </location>
</feature>
<dbReference type="EMBL" id="BJVY01000037">
    <property type="protein sequence ID" value="GEL73693.1"/>
    <property type="molecule type" value="Genomic_DNA"/>
</dbReference>
<reference evidence="4 5" key="1">
    <citation type="submission" date="2016-10" db="EMBL/GenBank/DDBJ databases">
        <authorList>
            <person name="Varghese N."/>
            <person name="Submissions S."/>
        </authorList>
    </citation>
    <scope>NUCLEOTIDE SEQUENCE [LARGE SCALE GENOMIC DNA]</scope>
    <source>
        <strain evidence="4 5">DSM 2260</strain>
    </source>
</reference>
<evidence type="ECO:0000313" key="4">
    <source>
        <dbReference type="EMBL" id="SDE72350.1"/>
    </source>
</evidence>
<keyword evidence="5" id="KW-1185">Reference proteome</keyword>
<sequence>MRALLILGLTLAAGPAAAAVPSGCQEDYATCKEDCSIQYGGSGRTIKQLTHCLAECQEGVGLCADRHSSLKGLPAGVVADPPKRRKGKKLTREEDPFGDGDAQPTRKRKSREEDPFGDEKPSGRRDGYRASESSATAEHSRRAPEPVPPPPPSSGVAVEATRTGVYRASESDPPPSPTPASAPADPTSLGDLDSLDDEPTVMAAPEPAPAPPAPEPVKPAPPAVSASPAKKDPLLDEDVSDAPPPVVKKPEPSKSTKPALPPEPKYDISEWDPNGD</sequence>
<evidence type="ECO:0000256" key="2">
    <source>
        <dbReference type="SAM" id="SignalP"/>
    </source>
</evidence>
<dbReference type="EMBL" id="FNAJ01000010">
    <property type="protein sequence ID" value="SDE72350.1"/>
    <property type="molecule type" value="Genomic_DNA"/>
</dbReference>
<feature type="compositionally biased region" description="Pro residues" evidence="1">
    <location>
        <begin position="206"/>
        <end position="222"/>
    </location>
</feature>
<proteinExistence type="predicted"/>
<accession>A0A511HJE4</accession>
<dbReference type="Proteomes" id="UP000321224">
    <property type="component" value="Unassembled WGS sequence"/>
</dbReference>
<reference evidence="3 6" key="2">
    <citation type="submission" date="2019-07" db="EMBL/GenBank/DDBJ databases">
        <title>Whole genome shotgun sequence of Myxococcus virescens NBRC 100334.</title>
        <authorList>
            <person name="Hosoyama A."/>
            <person name="Uohara A."/>
            <person name="Ohji S."/>
            <person name="Ichikawa N."/>
        </authorList>
    </citation>
    <scope>NUCLEOTIDE SEQUENCE [LARGE SCALE GENOMIC DNA]</scope>
    <source>
        <strain evidence="3 6">NBRC 100334</strain>
    </source>
</reference>
<gene>
    <name evidence="3" type="ORF">MVI01_54770</name>
    <name evidence="4" type="ORF">SAMN04488504_110189</name>
</gene>
<dbReference type="RefSeq" id="WP_090492313.1">
    <property type="nucleotide sequence ID" value="NZ_BJVY01000037.1"/>
</dbReference>
<dbReference type="Proteomes" id="UP000198717">
    <property type="component" value="Unassembled WGS sequence"/>
</dbReference>
<evidence type="ECO:0000313" key="6">
    <source>
        <dbReference type="Proteomes" id="UP000321224"/>
    </source>
</evidence>
<protein>
    <submittedName>
        <fullName evidence="3">Uncharacterized protein</fullName>
    </submittedName>
</protein>